<dbReference type="RefSeq" id="WP_092157266.1">
    <property type="nucleotide sequence ID" value="NZ_FNGA01000001.1"/>
</dbReference>
<proteinExistence type="predicted"/>
<feature type="transmembrane region" description="Helical" evidence="1">
    <location>
        <begin position="79"/>
        <end position="101"/>
    </location>
</feature>
<evidence type="ECO:0000313" key="3">
    <source>
        <dbReference type="EMBL" id="SDK34304.1"/>
    </source>
</evidence>
<protein>
    <submittedName>
        <fullName evidence="3">Uncharacterized membrane protein</fullName>
    </submittedName>
</protein>
<dbReference type="Proteomes" id="UP000199053">
    <property type="component" value="Unassembled WGS sequence"/>
</dbReference>
<dbReference type="EMBL" id="FNGA01000001">
    <property type="protein sequence ID" value="SDK34304.1"/>
    <property type="molecule type" value="Genomic_DNA"/>
</dbReference>
<dbReference type="Pfam" id="PF05232">
    <property type="entry name" value="BTP"/>
    <property type="match status" value="2"/>
</dbReference>
<dbReference type="OrthoDB" id="1631120at2"/>
<dbReference type="AlphaFoldDB" id="A0A1G9B5C3"/>
<dbReference type="STRING" id="246191.SAMN05660337_0149"/>
<dbReference type="InterPro" id="IPR007896">
    <property type="entry name" value="BTP_bacteria"/>
</dbReference>
<feature type="transmembrane region" description="Helical" evidence="1">
    <location>
        <begin position="12"/>
        <end position="30"/>
    </location>
</feature>
<gene>
    <name evidence="3" type="ORF">SAMN05660337_0149</name>
</gene>
<evidence type="ECO:0000256" key="1">
    <source>
        <dbReference type="SAM" id="Phobius"/>
    </source>
</evidence>
<sequence>MRNTADRIRHTLLFEIIGISACVPLASWILDKGIAQLGTMSLAISFTAMCLNFIFNLSFDKALIKLGRPVNVRPAWMRIFHATLFEVTLLALTLPGVAWWLEMTMWDAFVTDLGFALFFLVYAFFFNWTYDVVFPMPVTLVPATAENS</sequence>
<dbReference type="InterPro" id="IPR058208">
    <property type="entry name" value="PACE"/>
</dbReference>
<keyword evidence="1" id="KW-1133">Transmembrane helix</keyword>
<accession>A0A1G9B5C3</accession>
<dbReference type="NCBIfam" id="NF033664">
    <property type="entry name" value="PACE_transport"/>
    <property type="match status" value="1"/>
</dbReference>
<feature type="domain" description="Chlorhexidine efflux transporter" evidence="2">
    <location>
        <begin position="2"/>
        <end position="62"/>
    </location>
</feature>
<organism evidence="3 4">
    <name type="scientific">Maridesulfovibrio ferrireducens</name>
    <dbReference type="NCBI Taxonomy" id="246191"/>
    <lineage>
        <taxon>Bacteria</taxon>
        <taxon>Pseudomonadati</taxon>
        <taxon>Thermodesulfobacteriota</taxon>
        <taxon>Desulfovibrionia</taxon>
        <taxon>Desulfovibrionales</taxon>
        <taxon>Desulfovibrionaceae</taxon>
        <taxon>Maridesulfovibrio</taxon>
    </lineage>
</organism>
<keyword evidence="1" id="KW-0812">Transmembrane</keyword>
<reference evidence="4" key="1">
    <citation type="submission" date="2016-10" db="EMBL/GenBank/DDBJ databases">
        <authorList>
            <person name="Varghese N."/>
            <person name="Submissions S."/>
        </authorList>
    </citation>
    <scope>NUCLEOTIDE SEQUENCE [LARGE SCALE GENOMIC DNA]</scope>
    <source>
        <strain evidence="4">DSM 16995</strain>
    </source>
</reference>
<feature type="transmembrane region" description="Helical" evidence="1">
    <location>
        <begin position="42"/>
        <end position="59"/>
    </location>
</feature>
<keyword evidence="1" id="KW-0472">Membrane</keyword>
<evidence type="ECO:0000313" key="4">
    <source>
        <dbReference type="Proteomes" id="UP000199053"/>
    </source>
</evidence>
<feature type="transmembrane region" description="Helical" evidence="1">
    <location>
        <begin position="113"/>
        <end position="130"/>
    </location>
</feature>
<evidence type="ECO:0000259" key="2">
    <source>
        <dbReference type="Pfam" id="PF05232"/>
    </source>
</evidence>
<keyword evidence="4" id="KW-1185">Reference proteome</keyword>
<feature type="domain" description="Chlorhexidine efflux transporter" evidence="2">
    <location>
        <begin position="73"/>
        <end position="135"/>
    </location>
</feature>
<name>A0A1G9B5C3_9BACT</name>